<reference evidence="1 2" key="1">
    <citation type="journal article" date="2014" name="Agronomy (Basel)">
        <title>A Draft Genome Sequence for Ensete ventricosum, the Drought-Tolerant Tree Against Hunger.</title>
        <authorList>
            <person name="Harrison J."/>
            <person name="Moore K.A."/>
            <person name="Paszkiewicz K."/>
            <person name="Jones T."/>
            <person name="Grant M."/>
            <person name="Ambacheew D."/>
            <person name="Muzemil S."/>
            <person name="Studholme D.J."/>
        </authorList>
    </citation>
    <scope>NUCLEOTIDE SEQUENCE [LARGE SCALE GENOMIC DNA]</scope>
</reference>
<proteinExistence type="predicted"/>
<accession>A0A426ZNJ2</accession>
<protein>
    <submittedName>
        <fullName evidence="1">Uncharacterized protein</fullName>
    </submittedName>
</protein>
<comment type="caution">
    <text evidence="1">The sequence shown here is derived from an EMBL/GenBank/DDBJ whole genome shotgun (WGS) entry which is preliminary data.</text>
</comment>
<name>A0A426ZNJ2_ENSVE</name>
<dbReference type="Proteomes" id="UP000287651">
    <property type="component" value="Unassembled WGS sequence"/>
</dbReference>
<sequence>MLRAPLPRRNRSPATHALCHRCCCILCFLRHRHRCYHCPAAQPHRRRLLPPAAHFLFSSLVVVITCYCNRFQPTFFTRHHNPSPLSLREASLLPAVTIASNHALCRCHRCCHVATPLSPATTLAVPYRITLPPLLLPLPRSRDLFFRWTVPPRIFRWHHPPLPR</sequence>
<dbReference type="AlphaFoldDB" id="A0A426ZNJ2"/>
<dbReference type="EMBL" id="AMZH03005769">
    <property type="protein sequence ID" value="RRT65556.1"/>
    <property type="molecule type" value="Genomic_DNA"/>
</dbReference>
<evidence type="ECO:0000313" key="2">
    <source>
        <dbReference type="Proteomes" id="UP000287651"/>
    </source>
</evidence>
<evidence type="ECO:0000313" key="1">
    <source>
        <dbReference type="EMBL" id="RRT65556.1"/>
    </source>
</evidence>
<gene>
    <name evidence="1" type="ORF">B296_00020345</name>
</gene>
<organism evidence="1 2">
    <name type="scientific">Ensete ventricosum</name>
    <name type="common">Abyssinian banana</name>
    <name type="synonym">Musa ensete</name>
    <dbReference type="NCBI Taxonomy" id="4639"/>
    <lineage>
        <taxon>Eukaryota</taxon>
        <taxon>Viridiplantae</taxon>
        <taxon>Streptophyta</taxon>
        <taxon>Embryophyta</taxon>
        <taxon>Tracheophyta</taxon>
        <taxon>Spermatophyta</taxon>
        <taxon>Magnoliopsida</taxon>
        <taxon>Liliopsida</taxon>
        <taxon>Zingiberales</taxon>
        <taxon>Musaceae</taxon>
        <taxon>Ensete</taxon>
    </lineage>
</organism>